<feature type="compositionally biased region" description="Basic and acidic residues" evidence="2">
    <location>
        <begin position="130"/>
        <end position="141"/>
    </location>
</feature>
<dbReference type="AlphaFoldDB" id="A0AAN6GGT7"/>
<evidence type="ECO:0000256" key="1">
    <source>
        <dbReference type="ARBA" id="ARBA00010348"/>
    </source>
</evidence>
<accession>A0AAN6GGT7</accession>
<evidence type="ECO:0000313" key="4">
    <source>
        <dbReference type="EMBL" id="KAK0539788.1"/>
    </source>
</evidence>
<feature type="compositionally biased region" description="Low complexity" evidence="2">
    <location>
        <begin position="207"/>
        <end position="216"/>
    </location>
</feature>
<evidence type="ECO:0000256" key="2">
    <source>
        <dbReference type="SAM" id="MobiDB-lite"/>
    </source>
</evidence>
<dbReference type="Gene3D" id="3.30.900.10">
    <property type="entry name" value="HORMA domain"/>
    <property type="match status" value="1"/>
</dbReference>
<dbReference type="SUPFAM" id="SSF56019">
    <property type="entry name" value="The spindle assembly checkpoint protein mad2"/>
    <property type="match status" value="1"/>
</dbReference>
<dbReference type="PANTHER" id="PTHR11842">
    <property type="entry name" value="MITOTIC SPINDLE ASSEMBLY CHECKPOINT PROTEIN MAD2"/>
    <property type="match status" value="1"/>
</dbReference>
<dbReference type="Proteomes" id="UP001176521">
    <property type="component" value="Unassembled WGS sequence"/>
</dbReference>
<feature type="compositionally biased region" description="Polar residues" evidence="2">
    <location>
        <begin position="155"/>
        <end position="166"/>
    </location>
</feature>
<name>A0AAN6GGT7_9BASI</name>
<gene>
    <name evidence="4" type="ORF">OC842_000828</name>
</gene>
<feature type="domain" description="HORMA" evidence="3">
    <location>
        <begin position="1"/>
        <end position="190"/>
    </location>
</feature>
<feature type="region of interest" description="Disordered" evidence="2">
    <location>
        <begin position="130"/>
        <end position="170"/>
    </location>
</feature>
<proteinExistence type="inferred from homology"/>
<evidence type="ECO:0000313" key="5">
    <source>
        <dbReference type="Proteomes" id="UP001176521"/>
    </source>
</evidence>
<comment type="caution">
    <text evidence="4">The sequence shown here is derived from an EMBL/GenBank/DDBJ whole genome shotgun (WGS) entry which is preliminary data.</text>
</comment>
<dbReference type="PANTHER" id="PTHR11842:SF10">
    <property type="entry name" value="MITOTIC SPINDLE ASSEMBLY CHECKPOINT PROTEIN MAD2B"/>
    <property type="match status" value="1"/>
</dbReference>
<dbReference type="GO" id="GO:0016035">
    <property type="term" value="C:zeta DNA polymerase complex"/>
    <property type="evidence" value="ECO:0007669"/>
    <property type="project" value="TreeGrafter"/>
</dbReference>
<organism evidence="4 5">
    <name type="scientific">Tilletia horrida</name>
    <dbReference type="NCBI Taxonomy" id="155126"/>
    <lineage>
        <taxon>Eukaryota</taxon>
        <taxon>Fungi</taxon>
        <taxon>Dikarya</taxon>
        <taxon>Basidiomycota</taxon>
        <taxon>Ustilaginomycotina</taxon>
        <taxon>Exobasidiomycetes</taxon>
        <taxon>Tilletiales</taxon>
        <taxon>Tilletiaceae</taxon>
        <taxon>Tilletia</taxon>
    </lineage>
</organism>
<dbReference type="EMBL" id="JAPDMQ010000025">
    <property type="protein sequence ID" value="KAK0539788.1"/>
    <property type="molecule type" value="Genomic_DNA"/>
</dbReference>
<reference evidence="4" key="1">
    <citation type="journal article" date="2023" name="PhytoFront">
        <title>Draft Genome Resources of Seven Strains of Tilletia horrida, Causal Agent of Kernel Smut of Rice.</title>
        <authorList>
            <person name="Khanal S."/>
            <person name="Antony Babu S."/>
            <person name="Zhou X.G."/>
        </authorList>
    </citation>
    <scope>NUCLEOTIDE SEQUENCE</scope>
    <source>
        <strain evidence="4">TX3</strain>
    </source>
</reference>
<feature type="region of interest" description="Disordered" evidence="2">
    <location>
        <begin position="197"/>
        <end position="257"/>
    </location>
</feature>
<dbReference type="PROSITE" id="PS50815">
    <property type="entry name" value="HORMA"/>
    <property type="match status" value="1"/>
</dbReference>
<comment type="similarity">
    <text evidence="1">Belongs to the MAD2 family.</text>
</comment>
<dbReference type="InterPro" id="IPR003511">
    <property type="entry name" value="HORMA_dom"/>
</dbReference>
<protein>
    <recommendedName>
        <fullName evidence="3">HORMA domain-containing protein</fullName>
    </recommendedName>
</protein>
<dbReference type="InterPro" id="IPR045091">
    <property type="entry name" value="Mad2-like"/>
</dbReference>
<keyword evidence="5" id="KW-1185">Reference proteome</keyword>
<evidence type="ECO:0000259" key="3">
    <source>
        <dbReference type="PROSITE" id="PS50815"/>
    </source>
</evidence>
<dbReference type="InterPro" id="IPR036570">
    <property type="entry name" value="HORMA_dom_sf"/>
</dbReference>
<sequence>MSIPQVKVFQRRKKYSTPVYQVRHPGLANYIGMIIKSVKAELYKASVERVVLVIADSSDNVPLERFVFYLDYLIPVPAPRDRDLSIENAPSLHELELYLRSFMLKLMLIESTLQALPDPENTTFSVLLEYKDGHGPTSDDKNEPEEGAWVPADRPSSSAERGTADSTDSRPAFVPIKTFESGVINLMLHVEDDVSAKATHKASMQPASSRGAAASQRRGHEDEDEEAGSNSPKFGEGGEDGSILGFGMSDDGEGDWR</sequence>